<evidence type="ECO:0000256" key="1">
    <source>
        <dbReference type="SAM" id="SignalP"/>
    </source>
</evidence>
<dbReference type="RefSeq" id="WP_338238261.1">
    <property type="nucleotide sequence ID" value="NZ_BQKE01000002.1"/>
</dbReference>
<keyword evidence="3" id="KW-1185">Reference proteome</keyword>
<organism evidence="2 3">
    <name type="scientific">Persicobacter diffluens</name>
    <dbReference type="NCBI Taxonomy" id="981"/>
    <lineage>
        <taxon>Bacteria</taxon>
        <taxon>Pseudomonadati</taxon>
        <taxon>Bacteroidota</taxon>
        <taxon>Cytophagia</taxon>
        <taxon>Cytophagales</taxon>
        <taxon>Persicobacteraceae</taxon>
        <taxon>Persicobacter</taxon>
    </lineage>
</organism>
<gene>
    <name evidence="2" type="ORF">PEDI_36010</name>
</gene>
<accession>A0AAN4W1A3</accession>
<comment type="caution">
    <text evidence="2">The sequence shown here is derived from an EMBL/GenBank/DDBJ whole genome shotgun (WGS) entry which is preliminary data.</text>
</comment>
<keyword evidence="1" id="KW-0732">Signal</keyword>
<name>A0AAN4W1A3_9BACT</name>
<sequence length="279" mass="31289">MKKFTNLFLFGLIYLLLCSCARSVDSSELTMDAQFDASIKIYAKANLDLSTPNMEDAPAGCRFVLSADYSDFNSNASGRWYDTLTLNENGYLETAVKVSAKGVHFDLEPVDFEANQKQGINSNVSEINKIFKADELSFTLVPSQAKIETVEFYGETIGDEMDMVDVTFFFRAYTDEDEGMAALPSDFEVVFKSSNSSNYWTIPVTSFEVVSNDNSTYSKAVVSVPKSHTIKVMDFYYDLTTEDGPERQKYYNNSTFSYSSNGLIQYIDFNNSADSTPTK</sequence>
<feature type="chain" id="PRO_5042940773" evidence="1">
    <location>
        <begin position="24"/>
        <end position="279"/>
    </location>
</feature>
<reference evidence="2 3" key="1">
    <citation type="submission" date="2021-12" db="EMBL/GenBank/DDBJ databases">
        <title>Genome sequencing of bacteria with rrn-lacking chromosome and rrn-plasmid.</title>
        <authorList>
            <person name="Anda M."/>
            <person name="Iwasaki W."/>
        </authorList>
    </citation>
    <scope>NUCLEOTIDE SEQUENCE [LARGE SCALE GENOMIC DNA]</scope>
    <source>
        <strain evidence="2 3">NBRC 15940</strain>
    </source>
</reference>
<dbReference type="EMBL" id="BQKE01000002">
    <property type="protein sequence ID" value="GJM63049.1"/>
    <property type="molecule type" value="Genomic_DNA"/>
</dbReference>
<protein>
    <submittedName>
        <fullName evidence="2">Uncharacterized protein</fullName>
    </submittedName>
</protein>
<proteinExistence type="predicted"/>
<evidence type="ECO:0000313" key="2">
    <source>
        <dbReference type="EMBL" id="GJM63049.1"/>
    </source>
</evidence>
<evidence type="ECO:0000313" key="3">
    <source>
        <dbReference type="Proteomes" id="UP001310022"/>
    </source>
</evidence>
<feature type="signal peptide" evidence="1">
    <location>
        <begin position="1"/>
        <end position="23"/>
    </location>
</feature>
<dbReference type="Proteomes" id="UP001310022">
    <property type="component" value="Unassembled WGS sequence"/>
</dbReference>
<dbReference type="AlphaFoldDB" id="A0AAN4W1A3"/>
<dbReference type="PROSITE" id="PS51257">
    <property type="entry name" value="PROKAR_LIPOPROTEIN"/>
    <property type="match status" value="1"/>
</dbReference>